<feature type="domain" description="RNA 2-O ribose methyltransferase substrate binding" evidence="3">
    <location>
        <begin position="13"/>
        <end position="89"/>
    </location>
</feature>
<dbReference type="EMBL" id="CP000492">
    <property type="protein sequence ID" value="ABL64628.1"/>
    <property type="molecule type" value="Genomic_DNA"/>
</dbReference>
<dbReference type="GO" id="GO:0003723">
    <property type="term" value="F:RNA binding"/>
    <property type="evidence" value="ECO:0007669"/>
    <property type="project" value="InterPro"/>
</dbReference>
<dbReference type="SMART" id="SM00967">
    <property type="entry name" value="SpoU_sub_bind"/>
    <property type="match status" value="1"/>
</dbReference>
<keyword evidence="1 4" id="KW-0489">Methyltransferase</keyword>
<dbReference type="HOGENOM" id="CLU_021322_0_1_10"/>
<dbReference type="GO" id="GO:0006396">
    <property type="term" value="P:RNA processing"/>
    <property type="evidence" value="ECO:0007669"/>
    <property type="project" value="InterPro"/>
</dbReference>
<dbReference type="SUPFAM" id="SSF55315">
    <property type="entry name" value="L30e-like"/>
    <property type="match status" value="1"/>
</dbReference>
<reference evidence="4 5" key="1">
    <citation type="submission" date="2006-12" db="EMBL/GenBank/DDBJ databases">
        <title>Complete sequence of Chlorobium phaeobacteroides DSM 266.</title>
        <authorList>
            <consortium name="US DOE Joint Genome Institute"/>
            <person name="Copeland A."/>
            <person name="Lucas S."/>
            <person name="Lapidus A."/>
            <person name="Barry K."/>
            <person name="Detter J.C."/>
            <person name="Glavina del Rio T."/>
            <person name="Hammon N."/>
            <person name="Israni S."/>
            <person name="Pitluck S."/>
            <person name="Goltsman E."/>
            <person name="Schmutz J."/>
            <person name="Larimer F."/>
            <person name="Land M."/>
            <person name="Hauser L."/>
            <person name="Mikhailova N."/>
            <person name="Li T."/>
            <person name="Overmann J."/>
            <person name="Bryant D.A."/>
            <person name="Richardson P."/>
        </authorList>
    </citation>
    <scope>NUCLEOTIDE SEQUENCE [LARGE SCALE GENOMIC DNA]</scope>
    <source>
        <strain evidence="4 5">DSM 266</strain>
    </source>
</reference>
<dbReference type="Pfam" id="PF00588">
    <property type="entry name" value="SpoU_methylase"/>
    <property type="match status" value="1"/>
</dbReference>
<dbReference type="Pfam" id="PF08032">
    <property type="entry name" value="SpoU_sub_bind"/>
    <property type="match status" value="1"/>
</dbReference>
<keyword evidence="2 4" id="KW-0808">Transferase</keyword>
<dbReference type="InterPro" id="IPR029028">
    <property type="entry name" value="Alpha/beta_knot_MTases"/>
</dbReference>
<dbReference type="InterPro" id="IPR029026">
    <property type="entry name" value="tRNA_m1G_MTases_N"/>
</dbReference>
<dbReference type="CDD" id="cd18103">
    <property type="entry name" value="SpoU-like_RlmB"/>
    <property type="match status" value="1"/>
</dbReference>
<evidence type="ECO:0000256" key="2">
    <source>
        <dbReference type="ARBA" id="ARBA00022679"/>
    </source>
</evidence>
<gene>
    <name evidence="4" type="ordered locus">Cpha266_0572</name>
</gene>
<dbReference type="Gene3D" id="3.40.1280.10">
    <property type="match status" value="1"/>
</dbReference>
<dbReference type="GO" id="GO:0032259">
    <property type="term" value="P:methylation"/>
    <property type="evidence" value="ECO:0007669"/>
    <property type="project" value="UniProtKB-KW"/>
</dbReference>
<dbReference type="RefSeq" id="WP_011744461.1">
    <property type="nucleotide sequence ID" value="NC_008639.1"/>
</dbReference>
<sequence length="252" mass="27678">MEKEKDMEQQEKVVYGRNAVLELLLKKPDSIEKIYFQFNTSHPKLKEILVSARRQKLVTGKARLERLSLMAGTTKHQGVCALVSAVSYYTIEEVLDKPRNTFPLLLILQGLEDPHNIGAIIRTAEAVAADAVLLIEGKGSPVNATVHKASAGALSHMRVCKVKSLVRCLEFLHERKFLIIAADMDAEINYTDIDLTKALAIVLGAEGSGLAPEAVKFCDHTVRIPMAGCVESLNVSVTAGVLLYEAMRQRLA</sequence>
<dbReference type="InterPro" id="IPR029064">
    <property type="entry name" value="Ribosomal_eL30-like_sf"/>
</dbReference>
<dbReference type="PANTHER" id="PTHR46429:SF1">
    <property type="entry name" value="23S RRNA (GUANOSINE-2'-O-)-METHYLTRANSFERASE RLMB"/>
    <property type="match status" value="1"/>
</dbReference>
<dbReference type="Gene3D" id="3.30.1330.30">
    <property type="match status" value="1"/>
</dbReference>
<dbReference type="KEGG" id="cph:Cpha266_0572"/>
<dbReference type="NCBIfam" id="TIGR00186">
    <property type="entry name" value="rRNA_methyl_3"/>
    <property type="match status" value="1"/>
</dbReference>
<dbReference type="Proteomes" id="UP000008701">
    <property type="component" value="Chromosome"/>
</dbReference>
<dbReference type="InterPro" id="IPR004441">
    <property type="entry name" value="rRNA_MeTrfase_TrmH"/>
</dbReference>
<accession>A1BE01</accession>
<dbReference type="InterPro" id="IPR001537">
    <property type="entry name" value="SpoU_MeTrfase"/>
</dbReference>
<keyword evidence="5" id="KW-1185">Reference proteome</keyword>
<evidence type="ECO:0000256" key="1">
    <source>
        <dbReference type="ARBA" id="ARBA00022603"/>
    </source>
</evidence>
<evidence type="ECO:0000313" key="5">
    <source>
        <dbReference type="Proteomes" id="UP000008701"/>
    </source>
</evidence>
<evidence type="ECO:0000259" key="3">
    <source>
        <dbReference type="SMART" id="SM00967"/>
    </source>
</evidence>
<dbReference type="SUPFAM" id="SSF75217">
    <property type="entry name" value="alpha/beta knot"/>
    <property type="match status" value="1"/>
</dbReference>
<protein>
    <submittedName>
        <fullName evidence="4">RNA methyltransferase, TrmH family, group 3</fullName>
    </submittedName>
</protein>
<dbReference type="STRING" id="290317.Cpha266_0572"/>
<dbReference type="InterPro" id="IPR013123">
    <property type="entry name" value="SpoU_subst-bd"/>
</dbReference>
<evidence type="ECO:0000313" key="4">
    <source>
        <dbReference type="EMBL" id="ABL64628.1"/>
    </source>
</evidence>
<name>A1BE01_CHLPD</name>
<proteinExistence type="predicted"/>
<organism evidence="4 5">
    <name type="scientific">Chlorobium phaeobacteroides (strain DSM 266 / SMG 266 / 2430)</name>
    <dbReference type="NCBI Taxonomy" id="290317"/>
    <lineage>
        <taxon>Bacteria</taxon>
        <taxon>Pseudomonadati</taxon>
        <taxon>Chlorobiota</taxon>
        <taxon>Chlorobiia</taxon>
        <taxon>Chlorobiales</taxon>
        <taxon>Chlorobiaceae</taxon>
        <taxon>Chlorobium/Pelodictyon group</taxon>
        <taxon>Chlorobium</taxon>
    </lineage>
</organism>
<dbReference type="GO" id="GO:0008173">
    <property type="term" value="F:RNA methyltransferase activity"/>
    <property type="evidence" value="ECO:0007669"/>
    <property type="project" value="InterPro"/>
</dbReference>
<dbReference type="GO" id="GO:0005829">
    <property type="term" value="C:cytosol"/>
    <property type="evidence" value="ECO:0007669"/>
    <property type="project" value="TreeGrafter"/>
</dbReference>
<dbReference type="AlphaFoldDB" id="A1BE01"/>
<dbReference type="PANTHER" id="PTHR46429">
    <property type="entry name" value="23S RRNA (GUANOSINE-2'-O-)-METHYLTRANSFERASE RLMB"/>
    <property type="match status" value="1"/>
</dbReference>
<dbReference type="eggNOG" id="COG0566">
    <property type="taxonomic scope" value="Bacteria"/>
</dbReference>